<dbReference type="Proteomes" id="UP000076848">
    <property type="component" value="Unassembled WGS sequence"/>
</dbReference>
<gene>
    <name evidence="1" type="ORF">SAMEA3906486_05108</name>
</gene>
<sequence>MERRAVSSRSDRLVQAVARRLASVPEGPIAVGSGSGSGSTGWARTRAIAIDLARQGPQ</sequence>
<proteinExistence type="predicted"/>
<name>A0A157SV72_9BORD</name>
<organism evidence="1 2">
    <name type="scientific">Bordetella ansorpii</name>
    <dbReference type="NCBI Taxonomy" id="288768"/>
    <lineage>
        <taxon>Bacteria</taxon>
        <taxon>Pseudomonadati</taxon>
        <taxon>Pseudomonadota</taxon>
        <taxon>Betaproteobacteria</taxon>
        <taxon>Burkholderiales</taxon>
        <taxon>Alcaligenaceae</taxon>
        <taxon>Bordetella</taxon>
    </lineage>
</organism>
<accession>A0A157SV72</accession>
<dbReference type="RefSeq" id="WP_156513539.1">
    <property type="nucleotide sequence ID" value="NZ_FKIF01000010.1"/>
</dbReference>
<reference evidence="1 2" key="1">
    <citation type="submission" date="2016-04" db="EMBL/GenBank/DDBJ databases">
        <authorList>
            <consortium name="Pathogen Informatics"/>
        </authorList>
    </citation>
    <scope>NUCLEOTIDE SEQUENCE [LARGE SCALE GENOMIC DNA]</scope>
    <source>
        <strain evidence="1 2">H050680373</strain>
    </source>
</reference>
<dbReference type="AlphaFoldDB" id="A0A157SV72"/>
<protein>
    <submittedName>
        <fullName evidence="1">Uncharacterized protein</fullName>
    </submittedName>
</protein>
<keyword evidence="2" id="KW-1185">Reference proteome</keyword>
<dbReference type="STRING" id="288768.SAMEA3906486_05108"/>
<evidence type="ECO:0000313" key="2">
    <source>
        <dbReference type="Proteomes" id="UP000076848"/>
    </source>
</evidence>
<dbReference type="EMBL" id="FKIF01000010">
    <property type="protein sequence ID" value="SAI74350.1"/>
    <property type="molecule type" value="Genomic_DNA"/>
</dbReference>
<evidence type="ECO:0000313" key="1">
    <source>
        <dbReference type="EMBL" id="SAI74350.1"/>
    </source>
</evidence>